<dbReference type="Proteomes" id="UP000655366">
    <property type="component" value="Unassembled WGS sequence"/>
</dbReference>
<accession>A0A931CR54</accession>
<gene>
    <name evidence="1" type="ORF">IV500_19215</name>
</gene>
<evidence type="ECO:0000313" key="2">
    <source>
        <dbReference type="Proteomes" id="UP000655366"/>
    </source>
</evidence>
<organism evidence="1 2">
    <name type="scientific">Arthrobacter terrae</name>
    <dbReference type="NCBI Taxonomy" id="2935737"/>
    <lineage>
        <taxon>Bacteria</taxon>
        <taxon>Bacillati</taxon>
        <taxon>Actinomycetota</taxon>
        <taxon>Actinomycetes</taxon>
        <taxon>Micrococcales</taxon>
        <taxon>Micrococcaceae</taxon>
        <taxon>Arthrobacter</taxon>
    </lineage>
</organism>
<keyword evidence="2" id="KW-1185">Reference proteome</keyword>
<sequence>MNVYSFQEGAFYSMTKSMKPVNVLASDGSIVGIITRGKIPGCEITGTFQFTPETGQHTSIGVRKGTLRSAISRLLRPSYEVIHDGKTDQFVERFGENFLYFAVRGELHGRQINAREDWDGSVKVTAQAKEIGCFCPGGFLADTRVEIAASKPGSPEFGLLVLLPLMHRIYKAESDALTSLFE</sequence>
<evidence type="ECO:0000313" key="1">
    <source>
        <dbReference type="EMBL" id="MBG0741497.1"/>
    </source>
</evidence>
<proteinExistence type="predicted"/>
<dbReference type="AlphaFoldDB" id="A0A931CR54"/>
<dbReference type="RefSeq" id="WP_196398425.1">
    <property type="nucleotide sequence ID" value="NZ_JADNYM010000031.1"/>
</dbReference>
<comment type="caution">
    <text evidence="1">The sequence shown here is derived from an EMBL/GenBank/DDBJ whole genome shotgun (WGS) entry which is preliminary data.</text>
</comment>
<dbReference type="EMBL" id="JADNYM010000031">
    <property type="protein sequence ID" value="MBG0741497.1"/>
    <property type="molecule type" value="Genomic_DNA"/>
</dbReference>
<name>A0A931CR54_9MICC</name>
<reference evidence="1 2" key="1">
    <citation type="submission" date="2020-11" db="EMBL/GenBank/DDBJ databases">
        <title>Arthrobacter antarcticus sp. nov., isolated from Antarctic Soil.</title>
        <authorList>
            <person name="Li J."/>
        </authorList>
    </citation>
    <scope>NUCLEOTIDE SEQUENCE [LARGE SCALE GENOMIC DNA]</scope>
    <source>
        <strain evidence="1 2">Z1-20</strain>
    </source>
</reference>
<protein>
    <submittedName>
        <fullName evidence="1">Uncharacterized protein</fullName>
    </submittedName>
</protein>